<dbReference type="Proteomes" id="UP000629365">
    <property type="component" value="Unassembled WGS sequence"/>
</dbReference>
<evidence type="ECO:0000313" key="7">
    <source>
        <dbReference type="Proteomes" id="UP000629365"/>
    </source>
</evidence>
<comment type="caution">
    <text evidence="6">The sequence shown here is derived from an EMBL/GenBank/DDBJ whole genome shotgun (WGS) entry which is preliminary data.</text>
</comment>
<organism evidence="6 7">
    <name type="scientific">Microbacterium murale</name>
    <dbReference type="NCBI Taxonomy" id="1081040"/>
    <lineage>
        <taxon>Bacteria</taxon>
        <taxon>Bacillati</taxon>
        <taxon>Actinomycetota</taxon>
        <taxon>Actinomycetes</taxon>
        <taxon>Micrococcales</taxon>
        <taxon>Microbacteriaceae</taxon>
        <taxon>Microbacterium</taxon>
    </lineage>
</organism>
<evidence type="ECO:0000256" key="3">
    <source>
        <dbReference type="ARBA" id="ARBA00022723"/>
    </source>
</evidence>
<keyword evidence="7" id="KW-1185">Reference proteome</keyword>
<comment type="cofactor">
    <cofactor evidence="1">
        <name>Mg(2+)</name>
        <dbReference type="ChEBI" id="CHEBI:18420"/>
    </cofactor>
</comment>
<protein>
    <submittedName>
        <fullName evidence="6">Haloacid dehalogenase</fullName>
    </submittedName>
</protein>
<dbReference type="Gene3D" id="1.10.150.240">
    <property type="entry name" value="Putative phosphatase, domain 2"/>
    <property type="match status" value="1"/>
</dbReference>
<comment type="similarity">
    <text evidence="2">Belongs to the HAD-like hydrolase superfamily. CbbY/CbbZ/Gph/YieH family.</text>
</comment>
<dbReference type="EMBL" id="BMCM01000003">
    <property type="protein sequence ID" value="GGD79123.1"/>
    <property type="molecule type" value="Genomic_DNA"/>
</dbReference>
<keyword evidence="3" id="KW-0479">Metal-binding</keyword>
<dbReference type="InterPro" id="IPR036412">
    <property type="entry name" value="HAD-like_sf"/>
</dbReference>
<dbReference type="SFLD" id="SFLDS00003">
    <property type="entry name" value="Haloacid_Dehalogenase"/>
    <property type="match status" value="1"/>
</dbReference>
<name>A0ABQ1RSN9_9MICO</name>
<evidence type="ECO:0000256" key="5">
    <source>
        <dbReference type="ARBA" id="ARBA00023277"/>
    </source>
</evidence>
<accession>A0ABQ1RSN9</accession>
<evidence type="ECO:0000313" key="6">
    <source>
        <dbReference type="EMBL" id="GGD79123.1"/>
    </source>
</evidence>
<evidence type="ECO:0000256" key="1">
    <source>
        <dbReference type="ARBA" id="ARBA00001946"/>
    </source>
</evidence>
<dbReference type="PANTHER" id="PTHR46193">
    <property type="entry name" value="6-PHOSPHOGLUCONATE PHOSPHATASE"/>
    <property type="match status" value="1"/>
</dbReference>
<dbReference type="CDD" id="cd07505">
    <property type="entry name" value="HAD_BPGM-like"/>
    <property type="match status" value="1"/>
</dbReference>
<dbReference type="InterPro" id="IPR006439">
    <property type="entry name" value="HAD-SF_hydro_IA"/>
</dbReference>
<evidence type="ECO:0000256" key="4">
    <source>
        <dbReference type="ARBA" id="ARBA00022842"/>
    </source>
</evidence>
<dbReference type="Pfam" id="PF00702">
    <property type="entry name" value="Hydrolase"/>
    <property type="match status" value="1"/>
</dbReference>
<evidence type="ECO:0000256" key="2">
    <source>
        <dbReference type="ARBA" id="ARBA00006171"/>
    </source>
</evidence>
<dbReference type="InterPro" id="IPR023214">
    <property type="entry name" value="HAD_sf"/>
</dbReference>
<dbReference type="PRINTS" id="PR00413">
    <property type="entry name" value="HADHALOGNASE"/>
</dbReference>
<dbReference type="SFLD" id="SFLDG01129">
    <property type="entry name" value="C1.5:_HAD__Beta-PGM__Phosphata"/>
    <property type="match status" value="1"/>
</dbReference>
<dbReference type="Gene3D" id="3.40.50.1000">
    <property type="entry name" value="HAD superfamily/HAD-like"/>
    <property type="match status" value="1"/>
</dbReference>
<keyword evidence="5" id="KW-0119">Carbohydrate metabolism</keyword>
<gene>
    <name evidence="6" type="ORF">GCM10007269_22490</name>
</gene>
<dbReference type="PANTHER" id="PTHR46193:SF18">
    <property type="entry name" value="HEXITOL PHOSPHATASE B"/>
    <property type="match status" value="1"/>
</dbReference>
<dbReference type="NCBIfam" id="TIGR01509">
    <property type="entry name" value="HAD-SF-IA-v3"/>
    <property type="match status" value="1"/>
</dbReference>
<dbReference type="InterPro" id="IPR023198">
    <property type="entry name" value="PGP-like_dom2"/>
</dbReference>
<dbReference type="InterPro" id="IPR051600">
    <property type="entry name" value="Beta-PGM-like"/>
</dbReference>
<reference evidence="7" key="1">
    <citation type="journal article" date="2019" name="Int. J. Syst. Evol. Microbiol.">
        <title>The Global Catalogue of Microorganisms (GCM) 10K type strain sequencing project: providing services to taxonomists for standard genome sequencing and annotation.</title>
        <authorList>
            <consortium name="The Broad Institute Genomics Platform"/>
            <consortium name="The Broad Institute Genome Sequencing Center for Infectious Disease"/>
            <person name="Wu L."/>
            <person name="Ma J."/>
        </authorList>
    </citation>
    <scope>NUCLEOTIDE SEQUENCE [LARGE SCALE GENOMIC DNA]</scope>
    <source>
        <strain evidence="7">CCM 7640</strain>
    </source>
</reference>
<proteinExistence type="inferred from homology"/>
<sequence length="229" mass="24385">MSQKPRAVLWDMDGTLVDTEPYWMAAETALVHSFGGTWSHEQALQLVGNGLLDSAVMLRAAGVDMDPAAIVDKLTDDVRTALATQGVPFRPGAKAMLRDLHANGIRTALVTMSLRRMALSVVELVDFDAFEHVIAGDDVEQPKPHPEPYLKAAGLLDIDIEDAVVIEDSVTGVRAGAASGAVTLGVPHMVPLDGAGAHALWPTLENRTAQDIIDLYASTKTALTEGALR</sequence>
<dbReference type="RefSeq" id="WP_268238584.1">
    <property type="nucleotide sequence ID" value="NZ_BMCM01000003.1"/>
</dbReference>
<keyword evidence="4" id="KW-0460">Magnesium</keyword>
<dbReference type="SUPFAM" id="SSF56784">
    <property type="entry name" value="HAD-like"/>
    <property type="match status" value="1"/>
</dbReference>